<organism evidence="7 8">
    <name type="scientific">Xanthobacter dioxanivorans</name>
    <dbReference type="NCBI Taxonomy" id="2528964"/>
    <lineage>
        <taxon>Bacteria</taxon>
        <taxon>Pseudomonadati</taxon>
        <taxon>Pseudomonadota</taxon>
        <taxon>Alphaproteobacteria</taxon>
        <taxon>Hyphomicrobiales</taxon>
        <taxon>Xanthobacteraceae</taxon>
        <taxon>Xanthobacter</taxon>
    </lineage>
</organism>
<keyword evidence="2" id="KW-1003">Cell membrane</keyword>
<keyword evidence="4 6" id="KW-1133">Transmembrane helix</keyword>
<feature type="transmembrane region" description="Helical" evidence="6">
    <location>
        <begin position="132"/>
        <end position="149"/>
    </location>
</feature>
<dbReference type="InterPro" id="IPR003841">
    <property type="entry name" value="Na/Pi_transpt"/>
</dbReference>
<dbReference type="Pfam" id="PF02690">
    <property type="entry name" value="Na_Pi_cotrans"/>
    <property type="match status" value="2"/>
</dbReference>
<dbReference type="GO" id="GO:0005436">
    <property type="term" value="F:sodium:phosphate symporter activity"/>
    <property type="evidence" value="ECO:0007669"/>
    <property type="project" value="InterPro"/>
</dbReference>
<protein>
    <submittedName>
        <fullName evidence="7">Na/Pi cotransporter family protein</fullName>
    </submittedName>
</protein>
<dbReference type="EMBL" id="CP063362">
    <property type="protein sequence ID" value="QRG08565.1"/>
    <property type="molecule type" value="Genomic_DNA"/>
</dbReference>
<dbReference type="Proteomes" id="UP000596427">
    <property type="component" value="Chromosome"/>
</dbReference>
<dbReference type="KEGG" id="xdi:EZH22_09900"/>
<dbReference type="NCBIfam" id="NF037997">
    <property type="entry name" value="Na_Pi_symport"/>
    <property type="match status" value="1"/>
</dbReference>
<evidence type="ECO:0000256" key="4">
    <source>
        <dbReference type="ARBA" id="ARBA00022989"/>
    </source>
</evidence>
<evidence type="ECO:0000256" key="2">
    <source>
        <dbReference type="ARBA" id="ARBA00022475"/>
    </source>
</evidence>
<dbReference type="GO" id="GO:0005886">
    <property type="term" value="C:plasma membrane"/>
    <property type="evidence" value="ECO:0007669"/>
    <property type="project" value="UniProtKB-SubCell"/>
</dbReference>
<reference evidence="7 8" key="1">
    <citation type="submission" date="2020-10" db="EMBL/GenBank/DDBJ databases">
        <title>Degradation of 1,4-Dioxane by Xanthobacter sp. YN2, via a Novel Group-2 Soluble Di-Iron Monooxygenase.</title>
        <authorList>
            <person name="Ma F."/>
            <person name="Wang Y."/>
            <person name="Yang J."/>
            <person name="Guo H."/>
            <person name="Su D."/>
            <person name="Yu L."/>
        </authorList>
    </citation>
    <scope>NUCLEOTIDE SEQUENCE [LARGE SCALE GENOMIC DNA]</scope>
    <source>
        <strain evidence="7 8">YN2</strain>
    </source>
</reference>
<evidence type="ECO:0000256" key="1">
    <source>
        <dbReference type="ARBA" id="ARBA00004651"/>
    </source>
</evidence>
<proteinExistence type="predicted"/>
<keyword evidence="5 6" id="KW-0472">Membrane</keyword>
<feature type="transmembrane region" description="Helical" evidence="6">
    <location>
        <begin position="93"/>
        <end position="120"/>
    </location>
</feature>
<evidence type="ECO:0000256" key="5">
    <source>
        <dbReference type="ARBA" id="ARBA00023136"/>
    </source>
</evidence>
<dbReference type="RefSeq" id="WP_203195476.1">
    <property type="nucleotide sequence ID" value="NZ_CP063362.1"/>
</dbReference>
<evidence type="ECO:0000256" key="3">
    <source>
        <dbReference type="ARBA" id="ARBA00022692"/>
    </source>
</evidence>
<feature type="transmembrane region" description="Helical" evidence="6">
    <location>
        <begin position="238"/>
        <end position="263"/>
    </location>
</feature>
<keyword evidence="8" id="KW-1185">Reference proteome</keyword>
<sequence length="549" mass="57224">MTVLAEILAGLGLLFVGLRIMATHLQQATGRKVRRLLRGATRSPLAGLACGTLAGLATQSSNAVAVVCGNLVRGGVFATRDAIPVVAGGNVGTAGLVFIAAIDFRLVVLYLVAAVGFTFHLRLDRRSAWREWMGVGLGLALALLGLDFIKHGPADIDVEALAGTLSAGITPLLAFGLGFLASAVTQSSSTPTILVVALIQARLLGLHDAFFLVLGANLGSGFAVLISSSGLAGTGRQLCYVHVLVKVAGCLLVGAAFAVLGAAGADPFALLAGAGGGTPTASVSVLFLLLQVAGALPVALLRGTAEAIAMRLSPPTVEDDAARPRFIDAQARQDPATALDLAERETLRLLHQLPLLLPDLDGAEAGDAQVRLGTWRGGASVALAVDHFLADLIAHGMPRESLRIALHHQSLLETVRTLQDTLHDFTEVIEGFEDVPPLGFNLSEALRAIVLSLADAAGAEAADLDIIITLAGDRSELLNRIRRQLAASALGSDVDTRQLLFATSLFERAVWLVRRIAVALRTPDNEAKREASVAADTDLKRVEADAHRA</sequence>
<keyword evidence="3 6" id="KW-0812">Transmembrane</keyword>
<comment type="subcellular location">
    <subcellularLocation>
        <location evidence="1">Cell membrane</location>
        <topology evidence="1">Multi-pass membrane protein</topology>
    </subcellularLocation>
</comment>
<feature type="transmembrane region" description="Helical" evidence="6">
    <location>
        <begin position="283"/>
        <end position="301"/>
    </location>
</feature>
<accession>A0A974PRX4</accession>
<dbReference type="PANTHER" id="PTHR10010:SF46">
    <property type="entry name" value="SODIUM-DEPENDENT PHOSPHATE TRANSPORT PROTEIN 2B"/>
    <property type="match status" value="1"/>
</dbReference>
<evidence type="ECO:0000256" key="6">
    <source>
        <dbReference type="SAM" id="Phobius"/>
    </source>
</evidence>
<dbReference type="PANTHER" id="PTHR10010">
    <property type="entry name" value="SOLUTE CARRIER FAMILY 34 SODIUM PHOSPHATE , MEMBER 2-RELATED"/>
    <property type="match status" value="1"/>
</dbReference>
<name>A0A974PRX4_9HYPH</name>
<evidence type="ECO:0000313" key="8">
    <source>
        <dbReference type="Proteomes" id="UP000596427"/>
    </source>
</evidence>
<feature type="transmembrane region" description="Helical" evidence="6">
    <location>
        <begin position="204"/>
        <end position="226"/>
    </location>
</feature>
<dbReference type="AlphaFoldDB" id="A0A974PRX4"/>
<gene>
    <name evidence="7" type="ORF">EZH22_09900</name>
</gene>
<evidence type="ECO:0000313" key="7">
    <source>
        <dbReference type="EMBL" id="QRG08565.1"/>
    </source>
</evidence>
<feature type="transmembrane region" description="Helical" evidence="6">
    <location>
        <begin position="161"/>
        <end position="184"/>
    </location>
</feature>
<dbReference type="GO" id="GO:0044341">
    <property type="term" value="P:sodium-dependent phosphate transport"/>
    <property type="evidence" value="ECO:0007669"/>
    <property type="project" value="InterPro"/>
</dbReference>